<gene>
    <name evidence="1" type="ORF">HPBE_LOCUS23503</name>
</gene>
<evidence type="ECO:0000313" key="2">
    <source>
        <dbReference type="Proteomes" id="UP000050761"/>
    </source>
</evidence>
<dbReference type="EMBL" id="UZAH01035134">
    <property type="protein sequence ID" value="VDP39214.1"/>
    <property type="molecule type" value="Genomic_DNA"/>
</dbReference>
<reference evidence="3" key="2">
    <citation type="submission" date="2019-09" db="UniProtKB">
        <authorList>
            <consortium name="WormBaseParasite"/>
        </authorList>
    </citation>
    <scope>IDENTIFICATION</scope>
</reference>
<name>A0A183GLD4_HELPZ</name>
<dbReference type="AlphaFoldDB" id="A0A183GLD4"/>
<dbReference type="Proteomes" id="UP000050761">
    <property type="component" value="Unassembled WGS sequence"/>
</dbReference>
<dbReference type="WBParaSite" id="HPBE_0002350401-mRNA-1">
    <property type="protein sequence ID" value="HPBE_0002350401-mRNA-1"/>
    <property type="gene ID" value="HPBE_0002350401"/>
</dbReference>
<evidence type="ECO:0000313" key="1">
    <source>
        <dbReference type="EMBL" id="VDP39214.1"/>
    </source>
</evidence>
<evidence type="ECO:0000313" key="3">
    <source>
        <dbReference type="WBParaSite" id="HPBE_0002350401-mRNA-1"/>
    </source>
</evidence>
<reference evidence="1 2" key="1">
    <citation type="submission" date="2018-11" db="EMBL/GenBank/DDBJ databases">
        <authorList>
            <consortium name="Pathogen Informatics"/>
        </authorList>
    </citation>
    <scope>NUCLEOTIDE SEQUENCE [LARGE SCALE GENOMIC DNA]</scope>
</reference>
<organism evidence="2 3">
    <name type="scientific">Heligmosomoides polygyrus</name>
    <name type="common">Parasitic roundworm</name>
    <dbReference type="NCBI Taxonomy" id="6339"/>
    <lineage>
        <taxon>Eukaryota</taxon>
        <taxon>Metazoa</taxon>
        <taxon>Ecdysozoa</taxon>
        <taxon>Nematoda</taxon>
        <taxon>Chromadorea</taxon>
        <taxon>Rhabditida</taxon>
        <taxon>Rhabditina</taxon>
        <taxon>Rhabditomorpha</taxon>
        <taxon>Strongyloidea</taxon>
        <taxon>Heligmosomidae</taxon>
        <taxon>Heligmosomoides</taxon>
    </lineage>
</organism>
<accession>A0A183GLD4</accession>
<accession>A0A3P8E411</accession>
<keyword evidence="2" id="KW-1185">Reference proteome</keyword>
<proteinExistence type="predicted"/>
<sequence>MIYAAVGGDISCVFVEMKREGEVKKAVVNRERQIPGGRPTGRVYFTQTNTSKHTRRGRHTTPAMVGLRHGRVPIVGARAEEDAF</sequence>
<protein>
    <submittedName>
        <fullName evidence="3">Transposase</fullName>
    </submittedName>
</protein>